<dbReference type="EMBL" id="LAZR01038741">
    <property type="protein sequence ID" value="KKL18778.1"/>
    <property type="molecule type" value="Genomic_DNA"/>
</dbReference>
<reference evidence="1" key="1">
    <citation type="journal article" date="2015" name="Nature">
        <title>Complex archaea that bridge the gap between prokaryotes and eukaryotes.</title>
        <authorList>
            <person name="Spang A."/>
            <person name="Saw J.H."/>
            <person name="Jorgensen S.L."/>
            <person name="Zaremba-Niedzwiedzka K."/>
            <person name="Martijn J."/>
            <person name="Lind A.E."/>
            <person name="van Eijk R."/>
            <person name="Schleper C."/>
            <person name="Guy L."/>
            <person name="Ettema T.J."/>
        </authorList>
    </citation>
    <scope>NUCLEOTIDE SEQUENCE</scope>
</reference>
<sequence>LRTRVARLPTPTANRRSGLQSHGRNVVVGQLNADWVSLLMGFPKDLTVVEKTVEQNVWDIFKIGVSGLINAILLNNYFIHP</sequence>
<organism evidence="1">
    <name type="scientific">marine sediment metagenome</name>
    <dbReference type="NCBI Taxonomy" id="412755"/>
    <lineage>
        <taxon>unclassified sequences</taxon>
        <taxon>metagenomes</taxon>
        <taxon>ecological metagenomes</taxon>
    </lineage>
</organism>
<evidence type="ECO:0000313" key="1">
    <source>
        <dbReference type="EMBL" id="KKL18778.1"/>
    </source>
</evidence>
<dbReference type="AlphaFoldDB" id="A0A0F9E401"/>
<gene>
    <name evidence="1" type="ORF">LCGC14_2472160</name>
</gene>
<feature type="non-terminal residue" evidence="1">
    <location>
        <position position="1"/>
    </location>
</feature>
<accession>A0A0F9E401</accession>
<protein>
    <submittedName>
        <fullName evidence="1">Uncharacterized protein</fullName>
    </submittedName>
</protein>
<comment type="caution">
    <text evidence="1">The sequence shown here is derived from an EMBL/GenBank/DDBJ whole genome shotgun (WGS) entry which is preliminary data.</text>
</comment>
<name>A0A0F9E401_9ZZZZ</name>
<proteinExistence type="predicted"/>